<feature type="non-terminal residue" evidence="3">
    <location>
        <position position="1"/>
    </location>
</feature>
<evidence type="ECO:0000313" key="4">
    <source>
        <dbReference type="Proteomes" id="UP000580825"/>
    </source>
</evidence>
<dbReference type="InterPro" id="IPR002181">
    <property type="entry name" value="Fibrinogen_a/b/g_C_dom"/>
</dbReference>
<dbReference type="PROSITE" id="PS51406">
    <property type="entry name" value="FIBRINOGEN_C_2"/>
    <property type="match status" value="1"/>
</dbReference>
<dbReference type="Gene3D" id="4.10.530.10">
    <property type="entry name" value="Gamma-fibrinogen Carboxyl Terminal Fragment, domain 2"/>
    <property type="match status" value="1"/>
</dbReference>
<dbReference type="InterPro" id="IPR050373">
    <property type="entry name" value="Fibrinogen_C-term_domain"/>
</dbReference>
<evidence type="ECO:0000313" key="3">
    <source>
        <dbReference type="EMBL" id="NXP18240.1"/>
    </source>
</evidence>
<feature type="domain" description="Fibrinogen C-terminal" evidence="2">
    <location>
        <begin position="49"/>
        <end position="233"/>
    </location>
</feature>
<keyword evidence="4" id="KW-1185">Reference proteome</keyword>
<reference evidence="3 4" key="1">
    <citation type="submission" date="2019-09" db="EMBL/GenBank/DDBJ databases">
        <title>Bird 10,000 Genomes (B10K) Project - Family phase.</title>
        <authorList>
            <person name="Zhang G."/>
        </authorList>
    </citation>
    <scope>NUCLEOTIDE SEQUENCE [LARGE SCALE GENOMIC DNA]</scope>
    <source>
        <strain evidence="3">B10K-DU-002-46</strain>
        <tissue evidence="3">Muscle</tissue>
    </source>
</reference>
<gene>
    <name evidence="3" type="primary">Fgl1l_0</name>
    <name evidence="3" type="ORF">SCYSUP_R05971</name>
</gene>
<dbReference type="PANTHER" id="PTHR19143:SF438">
    <property type="entry name" value="FIBRINOGEN C-TERMINAL DOMAIN-CONTAINING PROTEIN"/>
    <property type="match status" value="1"/>
</dbReference>
<dbReference type="PANTHER" id="PTHR19143">
    <property type="entry name" value="FIBRINOGEN/TENASCIN/ANGIOPOEITIN"/>
    <property type="match status" value="1"/>
</dbReference>
<proteinExistence type="predicted"/>
<dbReference type="EMBL" id="VXBX01001546">
    <property type="protein sequence ID" value="NXP18240.1"/>
    <property type="molecule type" value="Genomic_DNA"/>
</dbReference>
<evidence type="ECO:0000256" key="1">
    <source>
        <dbReference type="SAM" id="MobiDB-lite"/>
    </source>
</evidence>
<dbReference type="GO" id="GO:0005615">
    <property type="term" value="C:extracellular space"/>
    <property type="evidence" value="ECO:0007669"/>
    <property type="project" value="TreeGrafter"/>
</dbReference>
<dbReference type="InterPro" id="IPR014716">
    <property type="entry name" value="Fibrinogen_a/b/g_C_1"/>
</dbReference>
<comment type="caution">
    <text evidence="3">The sequence shown here is derived from an EMBL/GenBank/DDBJ whole genome shotgun (WGS) entry which is preliminary data.</text>
</comment>
<dbReference type="SUPFAM" id="SSF56496">
    <property type="entry name" value="Fibrinogen C-terminal domain-like"/>
    <property type="match status" value="1"/>
</dbReference>
<feature type="region of interest" description="Disordered" evidence="1">
    <location>
        <begin position="40"/>
        <end position="62"/>
    </location>
</feature>
<evidence type="ECO:0000259" key="2">
    <source>
        <dbReference type="PROSITE" id="PS51406"/>
    </source>
</evidence>
<dbReference type="Pfam" id="PF00147">
    <property type="entry name" value="Fibrinogen_C"/>
    <property type="match status" value="1"/>
</dbReference>
<feature type="non-terminal residue" evidence="3">
    <location>
        <position position="257"/>
    </location>
</feature>
<name>A0A7L1Y8R5_9PASS</name>
<dbReference type="AlphaFoldDB" id="A0A7L1Y8R5"/>
<dbReference type="SMART" id="SM00186">
    <property type="entry name" value="FBG"/>
    <property type="match status" value="1"/>
</dbReference>
<dbReference type="InterPro" id="IPR036056">
    <property type="entry name" value="Fibrinogen-like_C"/>
</dbReference>
<accession>A0A7L1Y8R5</accession>
<organism evidence="3 4">
    <name type="scientific">Scytalopus superciliaris</name>
    <dbReference type="NCBI Taxonomy" id="312124"/>
    <lineage>
        <taxon>Eukaryota</taxon>
        <taxon>Metazoa</taxon>
        <taxon>Chordata</taxon>
        <taxon>Craniata</taxon>
        <taxon>Vertebrata</taxon>
        <taxon>Euteleostomi</taxon>
        <taxon>Archelosauria</taxon>
        <taxon>Archosauria</taxon>
        <taxon>Dinosauria</taxon>
        <taxon>Saurischia</taxon>
        <taxon>Theropoda</taxon>
        <taxon>Coelurosauria</taxon>
        <taxon>Aves</taxon>
        <taxon>Neognathae</taxon>
        <taxon>Neoaves</taxon>
        <taxon>Telluraves</taxon>
        <taxon>Australaves</taxon>
        <taxon>Passeriformes</taxon>
        <taxon>Rhinocryptidae</taxon>
        <taxon>Scytalopus</taxon>
    </lineage>
</organism>
<sequence length="257" mass="29227">VLALLAPLLALRIENLERLNVNLDDIINIRSSELLSGLDEADESVQENPEAPQFPRDCSEVPEGSPSGVYVIQPTGLSPIVVSCEMNKKYGGWTMLQRNHRESEIFWNETWSTYKYGFGNLHTDFWLGNQYIHRITKQKKYQVRFVIWDAWNNKTFADYNLFALEDESHGYRLRLGAYSGKAVDAMTSQILTGAHDNMMFSTKDRDLDTSSENCAASSGGGWWYSSCYSARLNIKKYLTWGKLCRGNCKASAILIRP</sequence>
<dbReference type="Gene3D" id="3.90.215.10">
    <property type="entry name" value="Gamma Fibrinogen, chain A, domain 1"/>
    <property type="match status" value="1"/>
</dbReference>
<dbReference type="CDD" id="cd00087">
    <property type="entry name" value="FReD"/>
    <property type="match status" value="1"/>
</dbReference>
<dbReference type="Proteomes" id="UP000580825">
    <property type="component" value="Unassembled WGS sequence"/>
</dbReference>
<protein>
    <submittedName>
        <fullName evidence="3">FGL1L protein</fullName>
    </submittedName>
</protein>